<sequence>MSAMSLFLTTSISQRSCVSADPLLCEDETSALRIRPRPTRVRTRGNAHHTANALVGIRGLFSQGLHKGESGGDDNRQGLRRHAANTV</sequence>
<organism evidence="2 3">
    <name type="scientific">Pseudovirgaria hyperparasitica</name>
    <dbReference type="NCBI Taxonomy" id="470096"/>
    <lineage>
        <taxon>Eukaryota</taxon>
        <taxon>Fungi</taxon>
        <taxon>Dikarya</taxon>
        <taxon>Ascomycota</taxon>
        <taxon>Pezizomycotina</taxon>
        <taxon>Dothideomycetes</taxon>
        <taxon>Dothideomycetes incertae sedis</taxon>
        <taxon>Acrospermales</taxon>
        <taxon>Acrospermaceae</taxon>
        <taxon>Pseudovirgaria</taxon>
    </lineage>
</organism>
<dbReference type="AlphaFoldDB" id="A0A6A6WFJ9"/>
<dbReference type="EMBL" id="ML996568">
    <property type="protein sequence ID" value="KAF2760367.1"/>
    <property type="molecule type" value="Genomic_DNA"/>
</dbReference>
<name>A0A6A6WFJ9_9PEZI</name>
<feature type="compositionally biased region" description="Basic residues" evidence="1">
    <location>
        <begin position="78"/>
        <end position="87"/>
    </location>
</feature>
<evidence type="ECO:0000313" key="3">
    <source>
        <dbReference type="Proteomes" id="UP000799437"/>
    </source>
</evidence>
<evidence type="ECO:0000313" key="2">
    <source>
        <dbReference type="EMBL" id="KAF2760367.1"/>
    </source>
</evidence>
<dbReference type="GeneID" id="54481501"/>
<evidence type="ECO:0000256" key="1">
    <source>
        <dbReference type="SAM" id="MobiDB-lite"/>
    </source>
</evidence>
<accession>A0A6A6WFJ9</accession>
<feature type="region of interest" description="Disordered" evidence="1">
    <location>
        <begin position="65"/>
        <end position="87"/>
    </location>
</feature>
<keyword evidence="3" id="KW-1185">Reference proteome</keyword>
<dbReference type="RefSeq" id="XP_033602818.1">
    <property type="nucleotide sequence ID" value="XM_033740447.1"/>
</dbReference>
<dbReference type="Proteomes" id="UP000799437">
    <property type="component" value="Unassembled WGS sequence"/>
</dbReference>
<protein>
    <submittedName>
        <fullName evidence="2">Uncharacterized protein</fullName>
    </submittedName>
</protein>
<proteinExistence type="predicted"/>
<feature type="compositionally biased region" description="Basic and acidic residues" evidence="1">
    <location>
        <begin position="66"/>
        <end position="77"/>
    </location>
</feature>
<reference evidence="2" key="1">
    <citation type="journal article" date="2020" name="Stud. Mycol.">
        <title>101 Dothideomycetes genomes: a test case for predicting lifestyles and emergence of pathogens.</title>
        <authorList>
            <person name="Haridas S."/>
            <person name="Albert R."/>
            <person name="Binder M."/>
            <person name="Bloem J."/>
            <person name="Labutti K."/>
            <person name="Salamov A."/>
            <person name="Andreopoulos B."/>
            <person name="Baker S."/>
            <person name="Barry K."/>
            <person name="Bills G."/>
            <person name="Bluhm B."/>
            <person name="Cannon C."/>
            <person name="Castanera R."/>
            <person name="Culley D."/>
            <person name="Daum C."/>
            <person name="Ezra D."/>
            <person name="Gonzalez J."/>
            <person name="Henrissat B."/>
            <person name="Kuo A."/>
            <person name="Liang C."/>
            <person name="Lipzen A."/>
            <person name="Lutzoni F."/>
            <person name="Magnuson J."/>
            <person name="Mondo S."/>
            <person name="Nolan M."/>
            <person name="Ohm R."/>
            <person name="Pangilinan J."/>
            <person name="Park H.-J."/>
            <person name="Ramirez L."/>
            <person name="Alfaro M."/>
            <person name="Sun H."/>
            <person name="Tritt A."/>
            <person name="Yoshinaga Y."/>
            <person name="Zwiers L.-H."/>
            <person name="Turgeon B."/>
            <person name="Goodwin S."/>
            <person name="Spatafora J."/>
            <person name="Crous P."/>
            <person name="Grigoriev I."/>
        </authorList>
    </citation>
    <scope>NUCLEOTIDE SEQUENCE</scope>
    <source>
        <strain evidence="2">CBS 121739</strain>
    </source>
</reference>
<gene>
    <name evidence="2" type="ORF">EJ05DRAFT_282490</name>
</gene>